<evidence type="ECO:0000313" key="4">
    <source>
        <dbReference type="Proteomes" id="UP001629274"/>
    </source>
</evidence>
<dbReference type="InterPro" id="IPR007498">
    <property type="entry name" value="PqiA-like"/>
</dbReference>
<feature type="transmembrane region" description="Helical" evidence="2">
    <location>
        <begin position="139"/>
        <end position="158"/>
    </location>
</feature>
<gene>
    <name evidence="3" type="ORF">PQR03_25345</name>
</gene>
<comment type="caution">
    <text evidence="3">The sequence shown here is derived from an EMBL/GenBank/DDBJ whole genome shotgun (WGS) entry which is preliminary data.</text>
</comment>
<evidence type="ECO:0000313" key="3">
    <source>
        <dbReference type="EMBL" id="MFM0241469.1"/>
    </source>
</evidence>
<feature type="transmembrane region" description="Helical" evidence="2">
    <location>
        <begin position="46"/>
        <end position="67"/>
    </location>
</feature>
<feature type="region of interest" description="Disordered" evidence="1">
    <location>
        <begin position="219"/>
        <end position="261"/>
    </location>
</feature>
<sequence>MDHDNLIACHECDTLFRKPKLVGRTVARCPRCGATLYSGVSRKLDVISAMTLGALITFLIAQGFPIVELETNGITSQTTLFGALVALWGEEMQIVAVMVFCSTILFPLTELVALLYVLIPLRAGYVPPAFNQVLRAIQFVRPWGMIEVFMLGVLITIVKMVSLARVIPEAALFAFGVLTLMFAVVVTFDPRILWDLADELGARSQRPLPRTSADSAAAAVGSVAGPPAPAEVHTAAAPDIHTAPSALPPGPPPVPPTPRRG</sequence>
<evidence type="ECO:0000256" key="2">
    <source>
        <dbReference type="SAM" id="Phobius"/>
    </source>
</evidence>
<reference evidence="3 4" key="1">
    <citation type="journal article" date="2024" name="Chem. Sci.">
        <title>Discovery of megapolipeptins by genome mining of a Burkholderiales bacteria collection.</title>
        <authorList>
            <person name="Paulo B.S."/>
            <person name="Recchia M.J.J."/>
            <person name="Lee S."/>
            <person name="Fergusson C.H."/>
            <person name="Romanowski S.B."/>
            <person name="Hernandez A."/>
            <person name="Krull N."/>
            <person name="Liu D.Y."/>
            <person name="Cavanagh H."/>
            <person name="Bos A."/>
            <person name="Gray C.A."/>
            <person name="Murphy B.T."/>
            <person name="Linington R.G."/>
            <person name="Eustaquio A.S."/>
        </authorList>
    </citation>
    <scope>NUCLEOTIDE SEQUENCE [LARGE SCALE GENOMIC DNA]</scope>
    <source>
        <strain evidence="3 4">RL17-351-BIE-A</strain>
    </source>
</reference>
<keyword evidence="2" id="KW-0472">Membrane</keyword>
<dbReference type="Pfam" id="PF04403">
    <property type="entry name" value="PqiA"/>
    <property type="match status" value="1"/>
</dbReference>
<keyword evidence="2" id="KW-1133">Transmembrane helix</keyword>
<feature type="transmembrane region" description="Helical" evidence="2">
    <location>
        <begin position="96"/>
        <end position="119"/>
    </location>
</feature>
<dbReference type="EMBL" id="JAQQDR010000009">
    <property type="protein sequence ID" value="MFM0241469.1"/>
    <property type="molecule type" value="Genomic_DNA"/>
</dbReference>
<protein>
    <submittedName>
        <fullName evidence="3">Paraquat-inducible protein A</fullName>
    </submittedName>
</protein>
<keyword evidence="4" id="KW-1185">Reference proteome</keyword>
<dbReference type="Proteomes" id="UP001629274">
    <property type="component" value="Unassembled WGS sequence"/>
</dbReference>
<feature type="compositionally biased region" description="Pro residues" evidence="1">
    <location>
        <begin position="246"/>
        <end position="261"/>
    </location>
</feature>
<name>A0ABW9BLQ1_9BURK</name>
<evidence type="ECO:0000256" key="1">
    <source>
        <dbReference type="SAM" id="MobiDB-lite"/>
    </source>
</evidence>
<proteinExistence type="predicted"/>
<dbReference type="RefSeq" id="WP_408263004.1">
    <property type="nucleotide sequence ID" value="NZ_JAQQCK010000009.1"/>
</dbReference>
<organism evidence="3 4">
    <name type="scientific">Paraburkholderia phytofirmans</name>
    <dbReference type="NCBI Taxonomy" id="261302"/>
    <lineage>
        <taxon>Bacteria</taxon>
        <taxon>Pseudomonadati</taxon>
        <taxon>Pseudomonadota</taxon>
        <taxon>Betaproteobacteria</taxon>
        <taxon>Burkholderiales</taxon>
        <taxon>Burkholderiaceae</taxon>
        <taxon>Paraburkholderia</taxon>
    </lineage>
</organism>
<accession>A0ABW9BLQ1</accession>
<keyword evidence="2" id="KW-0812">Transmembrane</keyword>
<feature type="transmembrane region" description="Helical" evidence="2">
    <location>
        <begin position="170"/>
        <end position="188"/>
    </location>
</feature>